<dbReference type="OrthoDB" id="288726at2759"/>
<evidence type="ECO:0000256" key="1">
    <source>
        <dbReference type="ARBA" id="ARBA00022723"/>
    </source>
</evidence>
<comment type="caution">
    <text evidence="4">The sequence shown here is derived from an EMBL/GenBank/DDBJ whole genome shotgun (WGS) entry which is preliminary data.</text>
</comment>
<protein>
    <recommendedName>
        <fullName evidence="6">Agmatinase</fullName>
    </recommendedName>
</protein>
<dbReference type="GO" id="GO:0033389">
    <property type="term" value="P:putrescine biosynthetic process from arginine, via agmatine"/>
    <property type="evidence" value="ECO:0007669"/>
    <property type="project" value="TreeGrafter"/>
</dbReference>
<feature type="non-terminal residue" evidence="4">
    <location>
        <position position="279"/>
    </location>
</feature>
<evidence type="ECO:0008006" key="6">
    <source>
        <dbReference type="Google" id="ProtNLM"/>
    </source>
</evidence>
<dbReference type="OMA" id="YELTTIM"/>
<dbReference type="PANTHER" id="PTHR11358">
    <property type="entry name" value="ARGINASE/AGMATINASE"/>
    <property type="match status" value="1"/>
</dbReference>
<dbReference type="InterPro" id="IPR023696">
    <property type="entry name" value="Ureohydrolase_dom_sf"/>
</dbReference>
<dbReference type="Proteomes" id="UP000258309">
    <property type="component" value="Unassembled WGS sequence"/>
</dbReference>
<dbReference type="PROSITE" id="PS51409">
    <property type="entry name" value="ARGINASE_2"/>
    <property type="match status" value="1"/>
</dbReference>
<keyword evidence="2" id="KW-0378">Hydrolase</keyword>
<dbReference type="PIRSF" id="PIRSF036979">
    <property type="entry name" value="Arginase"/>
    <property type="match status" value="1"/>
</dbReference>
<reference evidence="4 5" key="1">
    <citation type="submission" date="2018-05" db="EMBL/GenBank/DDBJ databases">
        <title>Draft genome sequence of Scytalidium lignicola DSM 105466, a ubiquitous saprotrophic fungus.</title>
        <authorList>
            <person name="Buettner E."/>
            <person name="Gebauer A.M."/>
            <person name="Hofrichter M."/>
            <person name="Liers C."/>
            <person name="Kellner H."/>
        </authorList>
    </citation>
    <scope>NUCLEOTIDE SEQUENCE [LARGE SCALE GENOMIC DNA]</scope>
    <source>
        <strain evidence="4 5">DSM 105466</strain>
    </source>
</reference>
<keyword evidence="5" id="KW-1185">Reference proteome</keyword>
<dbReference type="GO" id="GO:0046872">
    <property type="term" value="F:metal ion binding"/>
    <property type="evidence" value="ECO:0007669"/>
    <property type="project" value="UniProtKB-KW"/>
</dbReference>
<dbReference type="InterPro" id="IPR006035">
    <property type="entry name" value="Ureohydrolase"/>
</dbReference>
<dbReference type="Pfam" id="PF00491">
    <property type="entry name" value="Arginase"/>
    <property type="match status" value="2"/>
</dbReference>
<keyword evidence="1" id="KW-0479">Metal-binding</keyword>
<gene>
    <name evidence="4" type="ORF">B7463_g5239</name>
</gene>
<dbReference type="PRINTS" id="PR00116">
    <property type="entry name" value="ARGINASE"/>
</dbReference>
<sequence>MPARGFNHAQGLNPYQNWATVLDCGDIPVTPFDNAVAFKQITEAYRDLLRRPAKTQPKVASPKAMGKDGVYHPRLVTLGGDHSVALPALRALNEIYGPFWIANNEGLIAKEGNIHAGLRTRIFGNDYHDYEEDSKQNFEYIETEDLDIIGVEGVVKRIEEVVGDRLVYLSIDIDVLDADFGAASEPGLAPGTGCPEPGGWTTRELKAMLRRLSSLNIVGADVVEVAPPYDDAGESTAWAAADLVYEMFGLMVGNPLYPVDGYVARKNHRGAVKKPKDEL</sequence>
<name>A0A3E2HD98_SCYLI</name>
<evidence type="ECO:0000313" key="4">
    <source>
        <dbReference type="EMBL" id="RFU31071.1"/>
    </source>
</evidence>
<evidence type="ECO:0000256" key="2">
    <source>
        <dbReference type="ARBA" id="ARBA00022801"/>
    </source>
</evidence>
<dbReference type="EMBL" id="NCSJ02000084">
    <property type="protein sequence ID" value="RFU31071.1"/>
    <property type="molecule type" value="Genomic_DNA"/>
</dbReference>
<comment type="similarity">
    <text evidence="3">Belongs to the arginase family.</text>
</comment>
<evidence type="ECO:0000313" key="5">
    <source>
        <dbReference type="Proteomes" id="UP000258309"/>
    </source>
</evidence>
<dbReference type="SUPFAM" id="SSF52768">
    <property type="entry name" value="Arginase/deacetylase"/>
    <property type="match status" value="1"/>
</dbReference>
<proteinExistence type="inferred from homology"/>
<organism evidence="4 5">
    <name type="scientific">Scytalidium lignicola</name>
    <name type="common">Hyphomycete</name>
    <dbReference type="NCBI Taxonomy" id="5539"/>
    <lineage>
        <taxon>Eukaryota</taxon>
        <taxon>Fungi</taxon>
        <taxon>Dikarya</taxon>
        <taxon>Ascomycota</taxon>
        <taxon>Pezizomycotina</taxon>
        <taxon>Leotiomycetes</taxon>
        <taxon>Leotiomycetes incertae sedis</taxon>
        <taxon>Scytalidium</taxon>
    </lineage>
</organism>
<dbReference type="PANTHER" id="PTHR11358:SF26">
    <property type="entry name" value="GUANIDINO ACID HYDROLASE, MITOCHONDRIAL"/>
    <property type="match status" value="1"/>
</dbReference>
<feature type="non-terminal residue" evidence="4">
    <location>
        <position position="1"/>
    </location>
</feature>
<dbReference type="AlphaFoldDB" id="A0A3E2HD98"/>
<dbReference type="STRING" id="5539.A0A3E2HD98"/>
<dbReference type="Gene3D" id="3.40.800.10">
    <property type="entry name" value="Ureohydrolase domain"/>
    <property type="match status" value="2"/>
</dbReference>
<dbReference type="GO" id="GO:0008783">
    <property type="term" value="F:agmatinase activity"/>
    <property type="evidence" value="ECO:0007669"/>
    <property type="project" value="TreeGrafter"/>
</dbReference>
<evidence type="ECO:0000256" key="3">
    <source>
        <dbReference type="PROSITE-ProRule" id="PRU00742"/>
    </source>
</evidence>
<accession>A0A3E2HD98</accession>